<proteinExistence type="predicted"/>
<accession>A0ABQ1E7J4</accession>
<keyword evidence="2" id="KW-1185">Reference proteome</keyword>
<comment type="caution">
    <text evidence="1">The sequence shown here is derived from an EMBL/GenBank/DDBJ whole genome shotgun (WGS) entry which is preliminary data.</text>
</comment>
<sequence length="145" mass="16710">MENIKLEMRKLSGQDLFPMMKILAKVKVKDMILDFIKKRAEVAKKSQEALSVEDSEGTKEYTEEEKMEIGMELFADILNTTMCNLDLAKEDINLLLSSVCTVDVKDIRELGMLEYTNLVMEFFSKEELVDFFKCIASSNVFQSLR</sequence>
<name>A0ABQ1E7J4_9CLOT</name>
<dbReference type="RefSeq" id="WP_206868775.1">
    <property type="nucleotide sequence ID" value="NZ_BMBA01000001.1"/>
</dbReference>
<protein>
    <submittedName>
        <fullName evidence="1">Uncharacterized protein</fullName>
    </submittedName>
</protein>
<evidence type="ECO:0000313" key="2">
    <source>
        <dbReference type="Proteomes" id="UP000663802"/>
    </source>
</evidence>
<dbReference type="Proteomes" id="UP000663802">
    <property type="component" value="Unassembled WGS sequence"/>
</dbReference>
<dbReference type="EMBL" id="BMBA01000001">
    <property type="protein sequence ID" value="GFZ30729.1"/>
    <property type="molecule type" value="Genomic_DNA"/>
</dbReference>
<evidence type="ECO:0000313" key="1">
    <source>
        <dbReference type="EMBL" id="GFZ30729.1"/>
    </source>
</evidence>
<reference evidence="1 2" key="1">
    <citation type="journal article" date="2021" name="Int. J. Syst. Evol. Microbiol.">
        <title>Clostridium zeae sp. nov., isolated from corn silage.</title>
        <authorList>
            <person name="Kobayashi H."/>
            <person name="Tanizawa Y."/>
            <person name="Yagura M."/>
            <person name="Sakamoto M."/>
            <person name="Ohkuma M."/>
            <person name="Tohno M."/>
        </authorList>
    </citation>
    <scope>NUCLEOTIDE SEQUENCE [LARGE SCALE GENOMIC DNA]</scope>
    <source>
        <strain evidence="1 2">CSC2</strain>
    </source>
</reference>
<organism evidence="1 2">
    <name type="scientific">Clostridium zeae</name>
    <dbReference type="NCBI Taxonomy" id="2759022"/>
    <lineage>
        <taxon>Bacteria</taxon>
        <taxon>Bacillati</taxon>
        <taxon>Bacillota</taxon>
        <taxon>Clostridia</taxon>
        <taxon>Eubacteriales</taxon>
        <taxon>Clostridiaceae</taxon>
        <taxon>Clostridium</taxon>
    </lineage>
</organism>
<gene>
    <name evidence="1" type="ORF">CSC2_12550</name>
</gene>